<feature type="compositionally biased region" description="Basic and acidic residues" evidence="1">
    <location>
        <begin position="44"/>
        <end position="54"/>
    </location>
</feature>
<reference evidence="2" key="1">
    <citation type="submission" date="2022-07" db="EMBL/GenBank/DDBJ databases">
        <title>Chromosome-level genome of Muraenolepis orangiensis.</title>
        <authorList>
            <person name="Kim J."/>
        </authorList>
    </citation>
    <scope>NUCLEOTIDE SEQUENCE</scope>
    <source>
        <strain evidence="2">KU_S4_2022</strain>
        <tissue evidence="2">Muscle</tissue>
    </source>
</reference>
<gene>
    <name evidence="2" type="ORF">NHX12_002244</name>
</gene>
<accession>A0A9Q0DVU6</accession>
<keyword evidence="3" id="KW-1185">Reference proteome</keyword>
<organism evidence="2 3">
    <name type="scientific">Muraenolepis orangiensis</name>
    <name type="common">Patagonian moray cod</name>
    <dbReference type="NCBI Taxonomy" id="630683"/>
    <lineage>
        <taxon>Eukaryota</taxon>
        <taxon>Metazoa</taxon>
        <taxon>Chordata</taxon>
        <taxon>Craniata</taxon>
        <taxon>Vertebrata</taxon>
        <taxon>Euteleostomi</taxon>
        <taxon>Actinopterygii</taxon>
        <taxon>Neopterygii</taxon>
        <taxon>Teleostei</taxon>
        <taxon>Neoteleostei</taxon>
        <taxon>Acanthomorphata</taxon>
        <taxon>Zeiogadaria</taxon>
        <taxon>Gadariae</taxon>
        <taxon>Gadiformes</taxon>
        <taxon>Muraenolepidoidei</taxon>
        <taxon>Muraenolepididae</taxon>
        <taxon>Muraenolepis</taxon>
    </lineage>
</organism>
<evidence type="ECO:0000313" key="3">
    <source>
        <dbReference type="Proteomes" id="UP001148018"/>
    </source>
</evidence>
<name>A0A9Q0DVU6_9TELE</name>
<proteinExistence type="predicted"/>
<sequence>VDPHETPPKNVRLFEMLLALTEEEEKVSSQILSSQFEARAEEEECRRQEEKRADPLAPFLARLGDPETLSPQAARKLEEDCLAEIGPQQHLALEEKLSQDPRLAPHL</sequence>
<evidence type="ECO:0000313" key="2">
    <source>
        <dbReference type="EMBL" id="KAJ3595830.1"/>
    </source>
</evidence>
<comment type="caution">
    <text evidence="2">The sequence shown here is derived from an EMBL/GenBank/DDBJ whole genome shotgun (WGS) entry which is preliminary data.</text>
</comment>
<feature type="region of interest" description="Disordered" evidence="1">
    <location>
        <begin position="42"/>
        <end position="65"/>
    </location>
</feature>
<dbReference type="AlphaFoldDB" id="A0A9Q0DVU6"/>
<feature type="non-terminal residue" evidence="2">
    <location>
        <position position="1"/>
    </location>
</feature>
<protein>
    <submittedName>
        <fullName evidence="2">Uncharacterized protein</fullName>
    </submittedName>
</protein>
<evidence type="ECO:0000256" key="1">
    <source>
        <dbReference type="SAM" id="MobiDB-lite"/>
    </source>
</evidence>
<dbReference type="EMBL" id="JANIIK010000110">
    <property type="protein sequence ID" value="KAJ3595830.1"/>
    <property type="molecule type" value="Genomic_DNA"/>
</dbReference>
<dbReference type="Proteomes" id="UP001148018">
    <property type="component" value="Unassembled WGS sequence"/>
</dbReference>